<dbReference type="Pfam" id="PF12796">
    <property type="entry name" value="Ank_2"/>
    <property type="match status" value="1"/>
</dbReference>
<evidence type="ECO:0000256" key="1">
    <source>
        <dbReference type="PROSITE-ProRule" id="PRU00023"/>
    </source>
</evidence>
<accession>A0AAP0N3D6</accession>
<feature type="repeat" description="ANK" evidence="1">
    <location>
        <begin position="145"/>
        <end position="163"/>
    </location>
</feature>
<dbReference type="EMBL" id="JBBPBK010000229">
    <property type="protein sequence ID" value="KAK9266103.1"/>
    <property type="molecule type" value="Genomic_DNA"/>
</dbReference>
<dbReference type="PANTHER" id="PTHR24121:SF22">
    <property type="entry name" value="PROTEIN ACCELERATED CELL DEATH 6-LIKE"/>
    <property type="match status" value="1"/>
</dbReference>
<proteinExistence type="predicted"/>
<dbReference type="InterPro" id="IPR036770">
    <property type="entry name" value="Ankyrin_rpt-contain_sf"/>
</dbReference>
<dbReference type="Proteomes" id="UP001415857">
    <property type="component" value="Unassembled WGS sequence"/>
</dbReference>
<reference evidence="2 3" key="1">
    <citation type="journal article" date="2024" name="Plant J.">
        <title>Genome sequences and population genomics reveal climatic adaptation and genomic divergence between two closely related sweetgum species.</title>
        <authorList>
            <person name="Xu W.Q."/>
            <person name="Ren C.Q."/>
            <person name="Zhang X.Y."/>
            <person name="Comes H.P."/>
            <person name="Liu X.H."/>
            <person name="Li Y.G."/>
            <person name="Kettle C.J."/>
            <person name="Jalonen R."/>
            <person name="Gaisberger H."/>
            <person name="Ma Y.Z."/>
            <person name="Qiu Y.X."/>
        </authorList>
    </citation>
    <scope>NUCLEOTIDE SEQUENCE [LARGE SCALE GENOMIC DNA]</scope>
    <source>
        <strain evidence="2">Hangzhou</strain>
    </source>
</reference>
<dbReference type="PANTHER" id="PTHR24121">
    <property type="entry name" value="NO MECHANORECEPTOR POTENTIAL C, ISOFORM D-RELATED"/>
    <property type="match status" value="1"/>
</dbReference>
<comment type="caution">
    <text evidence="2">The sequence shown here is derived from an EMBL/GenBank/DDBJ whole genome shotgun (WGS) entry which is preliminary data.</text>
</comment>
<dbReference type="SUPFAM" id="SSF48403">
    <property type="entry name" value="Ankyrin repeat"/>
    <property type="match status" value="1"/>
</dbReference>
<dbReference type="InterPro" id="IPR002110">
    <property type="entry name" value="Ankyrin_rpt"/>
</dbReference>
<gene>
    <name evidence="2" type="ORF">L1049_003449</name>
</gene>
<name>A0AAP0N3D6_LIQFO</name>
<dbReference type="PROSITE" id="PS50088">
    <property type="entry name" value="ANK_REPEAT"/>
    <property type="match status" value="2"/>
</dbReference>
<feature type="repeat" description="ANK" evidence="1">
    <location>
        <begin position="103"/>
        <end position="135"/>
    </location>
</feature>
<keyword evidence="3" id="KW-1185">Reference proteome</keyword>
<dbReference type="SMART" id="SM00248">
    <property type="entry name" value="ANK"/>
    <property type="match status" value="4"/>
</dbReference>
<dbReference type="AlphaFoldDB" id="A0AAP0N3D6"/>
<evidence type="ECO:0000313" key="2">
    <source>
        <dbReference type="EMBL" id="KAK9266103.1"/>
    </source>
</evidence>
<dbReference type="PROSITE" id="PS50297">
    <property type="entry name" value="ANK_REP_REGION"/>
    <property type="match status" value="1"/>
</dbReference>
<organism evidence="2 3">
    <name type="scientific">Liquidambar formosana</name>
    <name type="common">Formosan gum</name>
    <dbReference type="NCBI Taxonomy" id="63359"/>
    <lineage>
        <taxon>Eukaryota</taxon>
        <taxon>Viridiplantae</taxon>
        <taxon>Streptophyta</taxon>
        <taxon>Embryophyta</taxon>
        <taxon>Tracheophyta</taxon>
        <taxon>Spermatophyta</taxon>
        <taxon>Magnoliopsida</taxon>
        <taxon>eudicotyledons</taxon>
        <taxon>Gunneridae</taxon>
        <taxon>Pentapetalae</taxon>
        <taxon>Saxifragales</taxon>
        <taxon>Altingiaceae</taxon>
        <taxon>Liquidambar</taxon>
    </lineage>
</organism>
<evidence type="ECO:0000313" key="3">
    <source>
        <dbReference type="Proteomes" id="UP001415857"/>
    </source>
</evidence>
<protein>
    <submittedName>
        <fullName evidence="2">Uncharacterized protein</fullName>
    </submittedName>
</protein>
<dbReference type="Gene3D" id="1.25.40.20">
    <property type="entry name" value="Ankyrin repeat-containing domain"/>
    <property type="match status" value="1"/>
</dbReference>
<sequence length="298" mass="33853">MDYPLYTAISENHTTSCTSLVQDNQDLLERKTWKTLNTALHLATRFGGVDMRSKIVELRPDLVAAVNWKLDTPLHEACRQGNDEVFTLLLQANPLVACKLNYKSKSALYKACSNGHLPVVKLLLKTAGLLDLEEDGDLVLQYDNDGRTPLHLAARNGEARILKNSCPRLPLLFNFQREREKQFSISLVVSMEKDKLADYIIKETTVDINHQNNRGDTVLDILNQAKNTIEIQHLKGTLDKAGGRKMDTIADIHEKERRMEAPTDINEKRRMETAANIEVEDQSDSHSETWTKFRCINL</sequence>
<keyword evidence="1" id="KW-0040">ANK repeat</keyword>